<name>A0A420YA63_9PEZI</name>
<evidence type="ECO:0000256" key="1">
    <source>
        <dbReference type="SAM" id="MobiDB-lite"/>
    </source>
</evidence>
<proteinExistence type="predicted"/>
<evidence type="ECO:0000313" key="3">
    <source>
        <dbReference type="Proteomes" id="UP000275385"/>
    </source>
</evidence>
<feature type="compositionally biased region" description="Basic and acidic residues" evidence="1">
    <location>
        <begin position="44"/>
        <end position="55"/>
    </location>
</feature>
<comment type="caution">
    <text evidence="2">The sequence shown here is derived from an EMBL/GenBank/DDBJ whole genome shotgun (WGS) entry which is preliminary data.</text>
</comment>
<evidence type="ECO:0000313" key="2">
    <source>
        <dbReference type="EMBL" id="RKU44775.1"/>
    </source>
</evidence>
<keyword evidence="3" id="KW-1185">Reference proteome</keyword>
<dbReference type="EMBL" id="QVQW01000027">
    <property type="protein sequence ID" value="RKU44775.1"/>
    <property type="molecule type" value="Genomic_DNA"/>
</dbReference>
<dbReference type="AlphaFoldDB" id="A0A420YA63"/>
<gene>
    <name evidence="2" type="ORF">DL546_006765</name>
</gene>
<sequence length="294" mass="31646">MASYAKSIAPSYSEEQARHNYPEEAPPPYEDVRNDAPPPLNHEQQTRPTDEKSGHGESLPPIAQASSSAPGPSNINRQFPPSFNIYLSSNILYQKRYALGQHKDRPLNAISVHTGLSGNPDVILRTGTSSDSAPLATVLFKTFSSDMILTLPPLTPSQPPSEIRMVAASWPTRSWSFVVEVTRPDGGHQPEPFEWRHSSGGEVKSLSGWGTGWKLVHTGPGGQGTGSGPRSGEGNEVVAVFAVPAMSITKAVEFRFLGSGMTGQFGERWAVTAVISALGIWEKEKRRNAGSATS</sequence>
<accession>A0A420YA63</accession>
<dbReference type="Proteomes" id="UP000275385">
    <property type="component" value="Unassembled WGS sequence"/>
</dbReference>
<feature type="region of interest" description="Disordered" evidence="1">
    <location>
        <begin position="1"/>
        <end position="76"/>
    </location>
</feature>
<reference evidence="2 3" key="1">
    <citation type="submission" date="2018-08" db="EMBL/GenBank/DDBJ databases">
        <title>Draft genome of the lignicolous fungus Coniochaeta pulveracea.</title>
        <authorList>
            <person name="Borstlap C.J."/>
            <person name="De Witt R.N."/>
            <person name="Botha A."/>
            <person name="Volschenk H."/>
        </authorList>
    </citation>
    <scope>NUCLEOTIDE SEQUENCE [LARGE SCALE GENOMIC DNA]</scope>
    <source>
        <strain evidence="2 3">CAB683</strain>
    </source>
</reference>
<protein>
    <submittedName>
        <fullName evidence="2">Uncharacterized protein</fullName>
    </submittedName>
</protein>
<feature type="compositionally biased region" description="Polar residues" evidence="1">
    <location>
        <begin position="64"/>
        <end position="76"/>
    </location>
</feature>
<dbReference type="OrthoDB" id="5073671at2759"/>
<organism evidence="2 3">
    <name type="scientific">Coniochaeta pulveracea</name>
    <dbReference type="NCBI Taxonomy" id="177199"/>
    <lineage>
        <taxon>Eukaryota</taxon>
        <taxon>Fungi</taxon>
        <taxon>Dikarya</taxon>
        <taxon>Ascomycota</taxon>
        <taxon>Pezizomycotina</taxon>
        <taxon>Sordariomycetes</taxon>
        <taxon>Sordariomycetidae</taxon>
        <taxon>Coniochaetales</taxon>
        <taxon>Coniochaetaceae</taxon>
        <taxon>Coniochaeta</taxon>
    </lineage>
</organism>